<keyword evidence="4 8" id="KW-0503">Monooxygenase</keyword>
<dbReference type="PIRSF" id="PIRSF000337">
    <property type="entry name" value="NTA_MOA"/>
    <property type="match status" value="1"/>
</dbReference>
<keyword evidence="3" id="KW-0560">Oxidoreductase</keyword>
<evidence type="ECO:0000256" key="2">
    <source>
        <dbReference type="ARBA" id="ARBA00022643"/>
    </source>
</evidence>
<dbReference type="SUPFAM" id="SSF51679">
    <property type="entry name" value="Bacterial luciferase-like"/>
    <property type="match status" value="1"/>
</dbReference>
<dbReference type="GO" id="GO:0016705">
    <property type="term" value="F:oxidoreductase activity, acting on paired donors, with incorporation or reduction of molecular oxygen"/>
    <property type="evidence" value="ECO:0007669"/>
    <property type="project" value="InterPro"/>
</dbReference>
<protein>
    <submittedName>
        <fullName evidence="8">Monooxygenase</fullName>
    </submittedName>
</protein>
<evidence type="ECO:0000256" key="1">
    <source>
        <dbReference type="ARBA" id="ARBA00022630"/>
    </source>
</evidence>
<dbReference type="RefSeq" id="WP_141366925.1">
    <property type="nucleotide sequence ID" value="NZ_BAAAJL010000004.1"/>
</dbReference>
<feature type="binding site" evidence="6">
    <location>
        <position position="147"/>
    </location>
    <ligand>
        <name>FMN</name>
        <dbReference type="ChEBI" id="CHEBI:58210"/>
    </ligand>
</feature>
<dbReference type="Proteomes" id="UP000316612">
    <property type="component" value="Unassembled WGS sequence"/>
</dbReference>
<evidence type="ECO:0000256" key="4">
    <source>
        <dbReference type="ARBA" id="ARBA00023033"/>
    </source>
</evidence>
<gene>
    <name evidence="8" type="ORF">AUR04nite_31530</name>
</gene>
<name>A0A4Y4DZ30_GLUUR</name>
<organism evidence="8 9">
    <name type="scientific">Glutamicibacter uratoxydans</name>
    <name type="common">Arthrobacter uratoxydans</name>
    <dbReference type="NCBI Taxonomy" id="43667"/>
    <lineage>
        <taxon>Bacteria</taxon>
        <taxon>Bacillati</taxon>
        <taxon>Actinomycetota</taxon>
        <taxon>Actinomycetes</taxon>
        <taxon>Micrococcales</taxon>
        <taxon>Micrococcaceae</taxon>
        <taxon>Glutamicibacter</taxon>
    </lineage>
</organism>
<feature type="binding site" evidence="6">
    <location>
        <position position="151"/>
    </location>
    <ligand>
        <name>FMN</name>
        <dbReference type="ChEBI" id="CHEBI:58210"/>
    </ligand>
</feature>
<feature type="binding site" evidence="6">
    <location>
        <position position="97"/>
    </location>
    <ligand>
        <name>FMN</name>
        <dbReference type="ChEBI" id="CHEBI:58210"/>
    </ligand>
</feature>
<evidence type="ECO:0000313" key="8">
    <source>
        <dbReference type="EMBL" id="GED07621.1"/>
    </source>
</evidence>
<evidence type="ECO:0000256" key="6">
    <source>
        <dbReference type="PIRSR" id="PIRSR000337-1"/>
    </source>
</evidence>
<keyword evidence="2 6" id="KW-0288">FMN</keyword>
<sequence length="449" mass="48996">MSQPKKQAHFNLFLYGSGHHQAAWRAEDSGAERLSELDYYIELAQLCERGLLDAVFFADGQAVNPQAAAAGPTWFFEPLTLLTALSQHTTHLGLVCTVSSSFYTPFHAARLLASLDRISGGRAGANIVTSMWDAEAQNHSMDQLESHAQRYGRAEEFITVLKALWETYPAAAVKVDKSGQFTDPDQLRTIDHVGEHFKVRGPLNLPSGPQGAPVLFQAGASEQGRNLAAKHAEAIYAVAADEQMAQDYAQDVRRRVEAAGRDPQGIAIMPGLVTFVGKTLEEAKAKQRALNDLLPIEQSLDQLALFVQQDVKNWDLDAPVPQLPPAEEFTGPAGRYATILRLIEIHHPTVRELLGLLAAGGGHCTMIGTPEMIADQIESWLDSGAADGFNLMPPSLPGALEDFIELVIPELQRRGRYRTEYEHDTLRENLGLPALQALPVEAALAGSRS</sequence>
<dbReference type="PANTHER" id="PTHR30011:SF16">
    <property type="entry name" value="C2H2 FINGER DOMAIN TRANSCRIPTION FACTOR (EUROFUNG)-RELATED"/>
    <property type="match status" value="1"/>
</dbReference>
<dbReference type="OrthoDB" id="3265338at2"/>
<proteinExistence type="inferred from homology"/>
<dbReference type="InterPro" id="IPR036661">
    <property type="entry name" value="Luciferase-like_sf"/>
</dbReference>
<keyword evidence="9" id="KW-1185">Reference proteome</keyword>
<dbReference type="NCBIfam" id="TIGR03860">
    <property type="entry name" value="FMN_nitrolo"/>
    <property type="match status" value="1"/>
</dbReference>
<accession>A0A4Y4DZ30</accession>
<dbReference type="AlphaFoldDB" id="A0A4Y4DZ30"/>
<dbReference type="CDD" id="cd01095">
    <property type="entry name" value="Nitrilotriacetate_monoxgenase"/>
    <property type="match status" value="1"/>
</dbReference>
<feature type="binding site" evidence="6">
    <location>
        <position position="221"/>
    </location>
    <ligand>
        <name>FMN</name>
        <dbReference type="ChEBI" id="CHEBI:58210"/>
    </ligand>
</feature>
<dbReference type="GO" id="GO:0004497">
    <property type="term" value="F:monooxygenase activity"/>
    <property type="evidence" value="ECO:0007669"/>
    <property type="project" value="UniProtKB-KW"/>
</dbReference>
<evidence type="ECO:0000259" key="7">
    <source>
        <dbReference type="Pfam" id="PF00296"/>
    </source>
</evidence>
<evidence type="ECO:0000256" key="5">
    <source>
        <dbReference type="ARBA" id="ARBA00033748"/>
    </source>
</evidence>
<dbReference type="InterPro" id="IPR051260">
    <property type="entry name" value="Diverse_substr_monoxygenases"/>
</dbReference>
<dbReference type="Gene3D" id="3.20.20.30">
    <property type="entry name" value="Luciferase-like domain"/>
    <property type="match status" value="1"/>
</dbReference>
<dbReference type="EMBL" id="BJNY01000023">
    <property type="protein sequence ID" value="GED07621.1"/>
    <property type="molecule type" value="Genomic_DNA"/>
</dbReference>
<reference evidence="8 9" key="1">
    <citation type="submission" date="2019-06" db="EMBL/GenBank/DDBJ databases">
        <title>Whole genome shotgun sequence of Glutamicibacter uratoxydans NBRC 15515.</title>
        <authorList>
            <person name="Hosoyama A."/>
            <person name="Uohara A."/>
            <person name="Ohji S."/>
            <person name="Ichikawa N."/>
        </authorList>
    </citation>
    <scope>NUCLEOTIDE SEQUENCE [LARGE SCALE GENOMIC DNA]</scope>
    <source>
        <strain evidence="8 9">NBRC 15515</strain>
    </source>
</reference>
<keyword evidence="1 6" id="KW-0285">Flavoprotein</keyword>
<feature type="domain" description="Luciferase-like" evidence="7">
    <location>
        <begin position="29"/>
        <end position="385"/>
    </location>
</feature>
<feature type="binding site" evidence="6">
    <location>
        <position position="59"/>
    </location>
    <ligand>
        <name>FMN</name>
        <dbReference type="ChEBI" id="CHEBI:58210"/>
    </ligand>
</feature>
<dbReference type="InterPro" id="IPR016215">
    <property type="entry name" value="NTA_MOA"/>
</dbReference>
<dbReference type="PANTHER" id="PTHR30011">
    <property type="entry name" value="ALKANESULFONATE MONOOXYGENASE-RELATED"/>
    <property type="match status" value="1"/>
</dbReference>
<comment type="similarity">
    <text evidence="5">Belongs to the NtaA/SnaA/DszA monooxygenase family.</text>
</comment>
<dbReference type="Pfam" id="PF00296">
    <property type="entry name" value="Bac_luciferase"/>
    <property type="match status" value="1"/>
</dbReference>
<evidence type="ECO:0000313" key="9">
    <source>
        <dbReference type="Proteomes" id="UP000316612"/>
    </source>
</evidence>
<evidence type="ECO:0000256" key="3">
    <source>
        <dbReference type="ARBA" id="ARBA00023002"/>
    </source>
</evidence>
<dbReference type="InterPro" id="IPR011251">
    <property type="entry name" value="Luciferase-like_dom"/>
</dbReference>
<comment type="caution">
    <text evidence="8">The sequence shown here is derived from an EMBL/GenBank/DDBJ whole genome shotgun (WGS) entry which is preliminary data.</text>
</comment>